<keyword evidence="2" id="KW-1133">Transmembrane helix</keyword>
<evidence type="ECO:0000256" key="2">
    <source>
        <dbReference type="SAM" id="Phobius"/>
    </source>
</evidence>
<dbReference type="STRING" id="926562.Oweho_1778"/>
<dbReference type="HOGENOM" id="CLU_082077_0_0_10"/>
<accession>G8R144</accession>
<dbReference type="Proteomes" id="UP000005631">
    <property type="component" value="Chromosome"/>
</dbReference>
<dbReference type="EMBL" id="CP003156">
    <property type="protein sequence ID" value="AEV32759.1"/>
    <property type="molecule type" value="Genomic_DNA"/>
</dbReference>
<dbReference type="AlphaFoldDB" id="G8R144"/>
<dbReference type="KEGG" id="oho:Oweho_1778"/>
<keyword evidence="4" id="KW-1185">Reference proteome</keyword>
<protein>
    <submittedName>
        <fullName evidence="3">Periplasmic protein TonB, links inner and outer membranes</fullName>
    </submittedName>
</protein>
<keyword evidence="2" id="KW-0472">Membrane</keyword>
<keyword evidence="2" id="KW-0812">Transmembrane</keyword>
<feature type="compositionally biased region" description="Gly residues" evidence="1">
    <location>
        <begin position="168"/>
        <end position="179"/>
    </location>
</feature>
<sequence>MFKEIWNDKDRRKGLIGSITFHAILLLLFLFVGLKYYEPKPEDGIVINFGNSETGMGDQADGAQQTVVETTPEETTPEPVESPSDAVEPTQTQDVVDAPAVETKKAEKPKKVEEPKPVEPEKPKPSSELEKMLESVKSSKAGGEGEKKGEGDQGAADGDPNSKSRTGGSTGGGGTGGTGNYMLGGRQALNKPKPEYPCTEEGRVVVKIYVDQNGKVTNAIPGERVPGGSATTTTSSCLFDKAKAAAMRTTWQPDGDAPNPQIGYIVYNFQKR</sequence>
<feature type="transmembrane region" description="Helical" evidence="2">
    <location>
        <begin position="15"/>
        <end position="37"/>
    </location>
</feature>
<proteinExistence type="predicted"/>
<gene>
    <name evidence="3" type="ordered locus">Oweho_1778</name>
</gene>
<evidence type="ECO:0000313" key="4">
    <source>
        <dbReference type="Proteomes" id="UP000005631"/>
    </source>
</evidence>
<evidence type="ECO:0000256" key="1">
    <source>
        <dbReference type="SAM" id="MobiDB-lite"/>
    </source>
</evidence>
<feature type="region of interest" description="Disordered" evidence="1">
    <location>
        <begin position="56"/>
        <end position="197"/>
    </location>
</feature>
<dbReference type="eggNOG" id="COG0810">
    <property type="taxonomic scope" value="Bacteria"/>
</dbReference>
<dbReference type="RefSeq" id="WP_014202115.1">
    <property type="nucleotide sequence ID" value="NC_016599.1"/>
</dbReference>
<organism evidence="3 4">
    <name type="scientific">Owenweeksia hongkongensis (strain DSM 17368 / CIP 108786 / JCM 12287 / NRRL B-23963 / UST20020801)</name>
    <dbReference type="NCBI Taxonomy" id="926562"/>
    <lineage>
        <taxon>Bacteria</taxon>
        <taxon>Pseudomonadati</taxon>
        <taxon>Bacteroidota</taxon>
        <taxon>Flavobacteriia</taxon>
        <taxon>Flavobacteriales</taxon>
        <taxon>Owenweeksiaceae</taxon>
        <taxon>Owenweeksia</taxon>
    </lineage>
</organism>
<evidence type="ECO:0000313" key="3">
    <source>
        <dbReference type="EMBL" id="AEV32759.1"/>
    </source>
</evidence>
<feature type="compositionally biased region" description="Basic and acidic residues" evidence="1">
    <location>
        <begin position="102"/>
        <end position="134"/>
    </location>
</feature>
<reference evidence="3 4" key="1">
    <citation type="journal article" date="2012" name="Stand. Genomic Sci.">
        <title>Genome sequence of the orange-pigmented seawater bacterium Owenweeksia hongkongensis type strain (UST20020801(T)).</title>
        <authorList>
            <person name="Riedel T."/>
            <person name="Held B."/>
            <person name="Nolan M."/>
            <person name="Lucas S."/>
            <person name="Lapidus A."/>
            <person name="Tice H."/>
            <person name="Del Rio T.G."/>
            <person name="Cheng J.F."/>
            <person name="Han C."/>
            <person name="Tapia R."/>
            <person name="Goodwin L.A."/>
            <person name="Pitluck S."/>
            <person name="Liolios K."/>
            <person name="Mavromatis K."/>
            <person name="Pagani I."/>
            <person name="Ivanova N."/>
            <person name="Mikhailova N."/>
            <person name="Pati A."/>
            <person name="Chen A."/>
            <person name="Palaniappan K."/>
            <person name="Rohde M."/>
            <person name="Tindall B.J."/>
            <person name="Detter J.C."/>
            <person name="Goker M."/>
            <person name="Woyke T."/>
            <person name="Bristow J."/>
            <person name="Eisen J.A."/>
            <person name="Markowitz V."/>
            <person name="Hugenholtz P."/>
            <person name="Klenk H.P."/>
            <person name="Kyrpides N.C."/>
        </authorList>
    </citation>
    <scope>NUCLEOTIDE SEQUENCE</scope>
    <source>
        <strain evidence="4">DSM 17368 / JCM 12287 / NRRL B-23963</strain>
    </source>
</reference>
<name>G8R144_OWEHD</name>